<evidence type="ECO:0000259" key="1">
    <source>
        <dbReference type="Pfam" id="PF08241"/>
    </source>
</evidence>
<name>A0ABS5TA76_9ACTN</name>
<evidence type="ECO:0000313" key="2">
    <source>
        <dbReference type="EMBL" id="MBT0767967.1"/>
    </source>
</evidence>
<accession>A0ABS5TA76</accession>
<protein>
    <submittedName>
        <fullName evidence="2">Methyltransferase domain-containing protein</fullName>
    </submittedName>
</protein>
<feature type="domain" description="Methyltransferase type 11" evidence="1">
    <location>
        <begin position="55"/>
        <end position="146"/>
    </location>
</feature>
<organism evidence="2 3">
    <name type="scientific">Kineosporia corallincola</name>
    <dbReference type="NCBI Taxonomy" id="2835133"/>
    <lineage>
        <taxon>Bacteria</taxon>
        <taxon>Bacillati</taxon>
        <taxon>Actinomycetota</taxon>
        <taxon>Actinomycetes</taxon>
        <taxon>Kineosporiales</taxon>
        <taxon>Kineosporiaceae</taxon>
        <taxon>Kineosporia</taxon>
    </lineage>
</organism>
<dbReference type="InterPro" id="IPR013216">
    <property type="entry name" value="Methyltransf_11"/>
</dbReference>
<dbReference type="GO" id="GO:0008168">
    <property type="term" value="F:methyltransferase activity"/>
    <property type="evidence" value="ECO:0007669"/>
    <property type="project" value="UniProtKB-KW"/>
</dbReference>
<dbReference type="SUPFAM" id="SSF53335">
    <property type="entry name" value="S-adenosyl-L-methionine-dependent methyltransferases"/>
    <property type="match status" value="1"/>
</dbReference>
<dbReference type="RefSeq" id="WP_214154229.1">
    <property type="nucleotide sequence ID" value="NZ_JAHBAY010000001.1"/>
</dbReference>
<evidence type="ECO:0000313" key="3">
    <source>
        <dbReference type="Proteomes" id="UP001197247"/>
    </source>
</evidence>
<proteinExistence type="predicted"/>
<reference evidence="2 3" key="1">
    <citation type="submission" date="2021-05" db="EMBL/GenBank/DDBJ databases">
        <title>Kineosporia and Streptomyces sp. nov. two new marine actinobacteria isolated from Coral.</title>
        <authorList>
            <person name="Buangrab K."/>
            <person name="Sutthacheep M."/>
            <person name="Yeemin T."/>
            <person name="Harunari E."/>
            <person name="Igarashi Y."/>
            <person name="Kanchanasin P."/>
            <person name="Tanasupawat S."/>
            <person name="Phongsopitanun W."/>
        </authorList>
    </citation>
    <scope>NUCLEOTIDE SEQUENCE [LARGE SCALE GENOMIC DNA]</scope>
    <source>
        <strain evidence="2 3">J2-2</strain>
    </source>
</reference>
<dbReference type="Proteomes" id="UP001197247">
    <property type="component" value="Unassembled WGS sequence"/>
</dbReference>
<gene>
    <name evidence="2" type="ORF">KIH74_03470</name>
</gene>
<dbReference type="GO" id="GO:0032259">
    <property type="term" value="P:methylation"/>
    <property type="evidence" value="ECO:0007669"/>
    <property type="project" value="UniProtKB-KW"/>
</dbReference>
<dbReference type="PANTHER" id="PTHR43591">
    <property type="entry name" value="METHYLTRANSFERASE"/>
    <property type="match status" value="1"/>
</dbReference>
<comment type="caution">
    <text evidence="2">The sequence shown here is derived from an EMBL/GenBank/DDBJ whole genome shotgun (WGS) entry which is preliminary data.</text>
</comment>
<keyword evidence="2" id="KW-0489">Methyltransferase</keyword>
<dbReference type="Pfam" id="PF08241">
    <property type="entry name" value="Methyltransf_11"/>
    <property type="match status" value="1"/>
</dbReference>
<keyword evidence="2" id="KW-0808">Transferase</keyword>
<dbReference type="InterPro" id="IPR029063">
    <property type="entry name" value="SAM-dependent_MTases_sf"/>
</dbReference>
<dbReference type="CDD" id="cd02440">
    <property type="entry name" value="AdoMet_MTases"/>
    <property type="match status" value="1"/>
</dbReference>
<sequence length="242" mass="25763">MSPRSGTRARNDPAQYDDLTGEWWLPHGRFAALHWLARARAELIPRPPAPGAPLLDIACGAGLLQPYLTGRLAGWAHTGVDLSLLSLRQARVHGVRVLAADAARLPFADASFGCVVAGEVLEHLPDLPAAVAEICRVLKPGGTLVVDTLNDTRFCRVALVRIAEHLPGGPPPGIHDPALLVSPHRLAALLAGHGVRLGRPVGLRPAVGQYLAWLARRRDHVTMLPMSSVAGVYRATAIKDAA</sequence>
<dbReference type="EMBL" id="JAHBAY010000001">
    <property type="protein sequence ID" value="MBT0767967.1"/>
    <property type="molecule type" value="Genomic_DNA"/>
</dbReference>
<keyword evidence="3" id="KW-1185">Reference proteome</keyword>
<dbReference type="Gene3D" id="3.40.50.150">
    <property type="entry name" value="Vaccinia Virus protein VP39"/>
    <property type="match status" value="1"/>
</dbReference>